<keyword evidence="3 10" id="KW-0812">Transmembrane</keyword>
<dbReference type="RefSeq" id="WP_133882660.1">
    <property type="nucleotide sequence ID" value="NZ_MWIN01000019.1"/>
</dbReference>
<evidence type="ECO:0000256" key="9">
    <source>
        <dbReference type="SAM" id="MobiDB-lite"/>
    </source>
</evidence>
<evidence type="ECO:0000256" key="2">
    <source>
        <dbReference type="ARBA" id="ARBA00022617"/>
    </source>
</evidence>
<feature type="compositionally biased region" description="Basic and acidic residues" evidence="9">
    <location>
        <begin position="169"/>
        <end position="194"/>
    </location>
</feature>
<dbReference type="Pfam" id="PF02167">
    <property type="entry name" value="Cytochrom_C1"/>
    <property type="match status" value="2"/>
</dbReference>
<evidence type="ECO:0000256" key="1">
    <source>
        <dbReference type="ARBA" id="ARBA00004370"/>
    </source>
</evidence>
<name>A0A4R7P085_9GAMM</name>
<keyword evidence="2 8" id="KW-0349">Heme</keyword>
<dbReference type="OrthoDB" id="9798864at2"/>
<dbReference type="GO" id="GO:0009055">
    <property type="term" value="F:electron transfer activity"/>
    <property type="evidence" value="ECO:0007669"/>
    <property type="project" value="InterPro"/>
</dbReference>
<organism evidence="13 14">
    <name type="scientific">Panacagrimonas perspica</name>
    <dbReference type="NCBI Taxonomy" id="381431"/>
    <lineage>
        <taxon>Bacteria</taxon>
        <taxon>Pseudomonadati</taxon>
        <taxon>Pseudomonadota</taxon>
        <taxon>Gammaproteobacteria</taxon>
        <taxon>Nevskiales</taxon>
        <taxon>Nevskiaceae</taxon>
        <taxon>Panacagrimonas</taxon>
    </lineage>
</organism>
<keyword evidence="14" id="KW-1185">Reference proteome</keyword>
<evidence type="ECO:0000313" key="13">
    <source>
        <dbReference type="EMBL" id="TDU26451.1"/>
    </source>
</evidence>
<feature type="chain" id="PRO_5030099511" evidence="11">
    <location>
        <begin position="26"/>
        <end position="266"/>
    </location>
</feature>
<keyword evidence="4 8" id="KW-0479">Metal-binding</keyword>
<protein>
    <submittedName>
        <fullName evidence="13">Ubiquinol-cytochrome c reductase cytochrome c1 subunit</fullName>
    </submittedName>
</protein>
<reference evidence="13 14" key="1">
    <citation type="submission" date="2019-03" db="EMBL/GenBank/DDBJ databases">
        <title>Genomic Encyclopedia of Type Strains, Phase IV (KMG-IV): sequencing the most valuable type-strain genomes for metagenomic binning, comparative biology and taxonomic classification.</title>
        <authorList>
            <person name="Goeker M."/>
        </authorList>
    </citation>
    <scope>NUCLEOTIDE SEQUENCE [LARGE SCALE GENOMIC DNA]</scope>
    <source>
        <strain evidence="13 14">DSM 26377</strain>
    </source>
</reference>
<dbReference type="GO" id="GO:0016020">
    <property type="term" value="C:membrane"/>
    <property type="evidence" value="ECO:0007669"/>
    <property type="project" value="UniProtKB-SubCell"/>
</dbReference>
<keyword evidence="5 10" id="KW-1133">Transmembrane helix</keyword>
<evidence type="ECO:0000256" key="4">
    <source>
        <dbReference type="ARBA" id="ARBA00022723"/>
    </source>
</evidence>
<evidence type="ECO:0000256" key="11">
    <source>
        <dbReference type="SAM" id="SignalP"/>
    </source>
</evidence>
<feature type="binding site" description="covalent" evidence="8">
    <location>
        <position position="59"/>
    </location>
    <ligand>
        <name>heme c</name>
        <dbReference type="ChEBI" id="CHEBI:61717"/>
    </ligand>
</feature>
<comment type="subcellular location">
    <subcellularLocation>
        <location evidence="1">Membrane</location>
    </subcellularLocation>
</comment>
<dbReference type="EMBL" id="SOBT01000010">
    <property type="protein sequence ID" value="TDU26451.1"/>
    <property type="molecule type" value="Genomic_DNA"/>
</dbReference>
<dbReference type="InterPro" id="IPR002326">
    <property type="entry name" value="Cyt_c1"/>
</dbReference>
<dbReference type="AlphaFoldDB" id="A0A4R7P085"/>
<comment type="cofactor">
    <cofactor evidence="8">
        <name>heme c</name>
        <dbReference type="ChEBI" id="CHEBI:61717"/>
    </cofactor>
    <text evidence="8">Binds 1 heme c group covalently per subunit.</text>
</comment>
<dbReference type="GO" id="GO:0020037">
    <property type="term" value="F:heme binding"/>
    <property type="evidence" value="ECO:0007669"/>
    <property type="project" value="InterPro"/>
</dbReference>
<proteinExistence type="predicted"/>
<feature type="transmembrane region" description="Helical" evidence="10">
    <location>
        <begin position="239"/>
        <end position="257"/>
    </location>
</feature>
<comment type="caution">
    <text evidence="13">The sequence shown here is derived from an EMBL/GenBank/DDBJ whole genome shotgun (WGS) entry which is preliminary data.</text>
</comment>
<feature type="signal peptide" evidence="11">
    <location>
        <begin position="1"/>
        <end position="25"/>
    </location>
</feature>
<evidence type="ECO:0000256" key="3">
    <source>
        <dbReference type="ARBA" id="ARBA00022692"/>
    </source>
</evidence>
<evidence type="ECO:0000256" key="8">
    <source>
        <dbReference type="PIRSR" id="PIRSR602326-1"/>
    </source>
</evidence>
<feature type="region of interest" description="Disordered" evidence="9">
    <location>
        <begin position="169"/>
        <end position="197"/>
    </location>
</feature>
<evidence type="ECO:0000259" key="12">
    <source>
        <dbReference type="PROSITE" id="PS51007"/>
    </source>
</evidence>
<feature type="binding site" description="covalent" evidence="8">
    <location>
        <position position="60"/>
    </location>
    <ligand>
        <name>heme c</name>
        <dbReference type="ChEBI" id="CHEBI:61717"/>
    </ligand>
</feature>
<dbReference type="InterPro" id="IPR009056">
    <property type="entry name" value="Cyt_c-like_dom"/>
</dbReference>
<dbReference type="PROSITE" id="PS51007">
    <property type="entry name" value="CYTC"/>
    <property type="match status" value="1"/>
</dbReference>
<dbReference type="Gene3D" id="1.10.760.10">
    <property type="entry name" value="Cytochrome c-like domain"/>
    <property type="match status" value="1"/>
</dbReference>
<sequence>MKSVSLISKLAVAGLAFAVSGTAMASGGHALPYSYVADVDNLPSVQRGASAFMGYCSGCHSMKYLRYSRVGQDLKIPEDLLKANLMFTSDKVGDQIISSLSKAEGAKWFGQAPPDLTLETRARGEDWVYSYLKSFYVDPTRPMGVNNLVLPGASMPHVLWEKQGWQKKAEAEHHEGGEAAHGEKKEGEHAEAAGHGHASPFTLVQQGTLEPREYDKFVGDIVNFMAYAAEPGRSHRQSLGIKAIVYLLILLGFAYLLKKEYWRDVH</sequence>
<dbReference type="PANTHER" id="PTHR10266">
    <property type="entry name" value="CYTOCHROME C1"/>
    <property type="match status" value="1"/>
</dbReference>
<accession>A0A4R7P085</accession>
<dbReference type="SUPFAM" id="SSF46626">
    <property type="entry name" value="Cytochrome c"/>
    <property type="match status" value="1"/>
</dbReference>
<keyword evidence="11" id="KW-0732">Signal</keyword>
<feature type="binding site" description="covalent" evidence="8">
    <location>
        <position position="56"/>
    </location>
    <ligand>
        <name>heme c</name>
        <dbReference type="ChEBI" id="CHEBI:61717"/>
    </ligand>
</feature>
<evidence type="ECO:0000256" key="5">
    <source>
        <dbReference type="ARBA" id="ARBA00022989"/>
    </source>
</evidence>
<evidence type="ECO:0000256" key="10">
    <source>
        <dbReference type="SAM" id="Phobius"/>
    </source>
</evidence>
<dbReference type="InterPro" id="IPR036909">
    <property type="entry name" value="Cyt_c-like_dom_sf"/>
</dbReference>
<dbReference type="Proteomes" id="UP000295341">
    <property type="component" value="Unassembled WGS sequence"/>
</dbReference>
<feature type="domain" description="Cytochrome c" evidence="12">
    <location>
        <begin position="43"/>
        <end position="136"/>
    </location>
</feature>
<keyword evidence="7 10" id="KW-0472">Membrane</keyword>
<gene>
    <name evidence="13" type="ORF">DFR24_3476</name>
</gene>
<evidence type="ECO:0000313" key="14">
    <source>
        <dbReference type="Proteomes" id="UP000295341"/>
    </source>
</evidence>
<dbReference type="GO" id="GO:0046872">
    <property type="term" value="F:metal ion binding"/>
    <property type="evidence" value="ECO:0007669"/>
    <property type="project" value="UniProtKB-KW"/>
</dbReference>
<keyword evidence="6 8" id="KW-0408">Iron</keyword>
<evidence type="ECO:0000256" key="7">
    <source>
        <dbReference type="ARBA" id="ARBA00023136"/>
    </source>
</evidence>
<evidence type="ECO:0000256" key="6">
    <source>
        <dbReference type="ARBA" id="ARBA00023004"/>
    </source>
</evidence>
<dbReference type="PANTHER" id="PTHR10266:SF3">
    <property type="entry name" value="CYTOCHROME C1, HEME PROTEIN, MITOCHONDRIAL"/>
    <property type="match status" value="1"/>
</dbReference>